<name>A0A5J9SF41_9POAL</name>
<dbReference type="PANTHER" id="PTHR33074:SF75">
    <property type="entry name" value="OS01G0189800 PROTEIN"/>
    <property type="match status" value="1"/>
</dbReference>
<evidence type="ECO:0000313" key="4">
    <source>
        <dbReference type="Proteomes" id="UP000324897"/>
    </source>
</evidence>
<dbReference type="PANTHER" id="PTHR33074">
    <property type="entry name" value="EXPRESSED PROTEIN-RELATED"/>
    <property type="match status" value="1"/>
</dbReference>
<reference evidence="3 4" key="1">
    <citation type="journal article" date="2019" name="Sci. Rep.">
        <title>A high-quality genome of Eragrostis curvula grass provides insights into Poaceae evolution and supports new strategies to enhance forage quality.</title>
        <authorList>
            <person name="Carballo J."/>
            <person name="Santos B.A.C.M."/>
            <person name="Zappacosta D."/>
            <person name="Garbus I."/>
            <person name="Selva J.P."/>
            <person name="Gallo C.A."/>
            <person name="Diaz A."/>
            <person name="Albertini E."/>
            <person name="Caccamo M."/>
            <person name="Echenique V."/>
        </authorList>
    </citation>
    <scope>NUCLEOTIDE SEQUENCE [LARGE SCALE GENOMIC DNA]</scope>
    <source>
        <strain evidence="4">cv. Victoria</strain>
        <tissue evidence="3">Leaf</tissue>
    </source>
</reference>
<sequence length="774" mass="89764">MSASTPRTESSAHRRSRRSSHDATCRETEVPGRRRSKRSSSCSPVPRSPIWVILNERGARGDDDDSNDSYRVISSCDVSFELVEPPRISFLTVDLPQRPRPTEQILYDVEVVAAHRDVVLFEVNSAARDPVDYFVYKAGCGSSPRPSMSLLPVHYCEGSRTASVRFPIQLILTKGRTGILSTSSKKEGSFLVADLLLECPEMHHNRGRREFNLRVLWSGSDNWMAFKNMHIRGANDGCELDWWCSDAVVPYRSRSLIWVDYYRGVIFADLTNPEKKPDLRYVPLPVEPPEGNPYNIEEYGGRGHPELSRSLSVTRYGIKFISVDHQRSTNFGVEHWKWTHTFRITIWSLSDDGVTWRRDTRLYAEDLWALDSKNRFPHVALEFPVVNMENPNAMCFTVDEERHSPGSRDRVCMVEIDIKREVLLAVTDYSKERHLFNLDSVKIATDLPRYLVHPFGRLLYDHVQYCKGRKTMPIRFPLQLILTKGSTGIVSSGREEEASFVVADLLWECPEPQDYHNRGRREFHIHVLWSGADKWMVFKNLHIRGANGGRDLDWWCSDAVVPYHSRSLIWVDYYRGMIFADMTDQEKEPNLRYVPLPVDPVEGDPYNIEQYGGRGYPYRSRSFCVTRYGITFVSINHQRSTNFGVGQWKWTCTFRITTWSLHDDGVTWIKEARLYEEDIWALDPKNLFPHVAPDFPVVNMENPNAICFVVDEEQYRRRSSKRACMVEIDMKKEVLLAVSDYSKQRQLFDVDSVKFATGLPRYMYTRENCQKRRL</sequence>
<dbReference type="EMBL" id="RWGY01000935">
    <property type="protein sequence ID" value="TVT97821.1"/>
    <property type="molecule type" value="Genomic_DNA"/>
</dbReference>
<feature type="domain" description="DUF1618" evidence="2">
    <location>
        <begin position="258"/>
        <end position="395"/>
    </location>
</feature>
<protein>
    <recommendedName>
        <fullName evidence="2">DUF1618 domain-containing protein</fullName>
    </recommendedName>
</protein>
<keyword evidence="4" id="KW-1185">Reference proteome</keyword>
<feature type="compositionally biased region" description="Basic and acidic residues" evidence="1">
    <location>
        <begin position="19"/>
        <end position="32"/>
    </location>
</feature>
<dbReference type="OrthoDB" id="604127at2759"/>
<accession>A0A5J9SF41</accession>
<dbReference type="InterPro" id="IPR011676">
    <property type="entry name" value="DUF1618"/>
</dbReference>
<feature type="region of interest" description="Disordered" evidence="1">
    <location>
        <begin position="1"/>
        <end position="45"/>
    </location>
</feature>
<dbReference type="Proteomes" id="UP000324897">
    <property type="component" value="Unassembled WGS sequence"/>
</dbReference>
<evidence type="ECO:0000259" key="2">
    <source>
        <dbReference type="Pfam" id="PF07762"/>
    </source>
</evidence>
<proteinExistence type="predicted"/>
<dbReference type="Pfam" id="PF07762">
    <property type="entry name" value="DUF1618"/>
    <property type="match status" value="2"/>
</dbReference>
<organism evidence="3 4">
    <name type="scientific">Eragrostis curvula</name>
    <name type="common">weeping love grass</name>
    <dbReference type="NCBI Taxonomy" id="38414"/>
    <lineage>
        <taxon>Eukaryota</taxon>
        <taxon>Viridiplantae</taxon>
        <taxon>Streptophyta</taxon>
        <taxon>Embryophyta</taxon>
        <taxon>Tracheophyta</taxon>
        <taxon>Spermatophyta</taxon>
        <taxon>Magnoliopsida</taxon>
        <taxon>Liliopsida</taxon>
        <taxon>Poales</taxon>
        <taxon>Poaceae</taxon>
        <taxon>PACMAD clade</taxon>
        <taxon>Chloridoideae</taxon>
        <taxon>Eragrostideae</taxon>
        <taxon>Eragrostidinae</taxon>
        <taxon>Eragrostis</taxon>
    </lineage>
</organism>
<comment type="caution">
    <text evidence="3">The sequence shown here is derived from an EMBL/GenBank/DDBJ whole genome shotgun (WGS) entry which is preliminary data.</text>
</comment>
<dbReference type="AlphaFoldDB" id="A0A5J9SF41"/>
<feature type="non-terminal residue" evidence="3">
    <location>
        <position position="1"/>
    </location>
</feature>
<evidence type="ECO:0000313" key="3">
    <source>
        <dbReference type="EMBL" id="TVT97821.1"/>
    </source>
</evidence>
<gene>
    <name evidence="3" type="ORF">EJB05_56905</name>
</gene>
<feature type="domain" description="DUF1618" evidence="2">
    <location>
        <begin position="570"/>
        <end position="707"/>
    </location>
</feature>
<dbReference type="Gramene" id="TVT97821">
    <property type="protein sequence ID" value="TVT97821"/>
    <property type="gene ID" value="EJB05_56905"/>
</dbReference>
<evidence type="ECO:0000256" key="1">
    <source>
        <dbReference type="SAM" id="MobiDB-lite"/>
    </source>
</evidence>